<reference evidence="2" key="1">
    <citation type="submission" date="2005-09" db="EMBL/GenBank/DDBJ databases">
        <authorList>
            <person name="Mural R.J."/>
            <person name="Li P.W."/>
            <person name="Adams M.D."/>
            <person name="Amanatides P.G."/>
            <person name="Baden-Tillson H."/>
            <person name="Barnstead M."/>
            <person name="Chin S.H."/>
            <person name="Dew I."/>
            <person name="Evans C.A."/>
            <person name="Ferriera S."/>
            <person name="Flanigan M."/>
            <person name="Fosler C."/>
            <person name="Glodek A."/>
            <person name="Gu Z."/>
            <person name="Holt R.A."/>
            <person name="Jennings D."/>
            <person name="Kraft C.L."/>
            <person name="Lu F."/>
            <person name="Nguyen T."/>
            <person name="Nusskern D.R."/>
            <person name="Pfannkoch C.M."/>
            <person name="Sitter C."/>
            <person name="Sutton G.G."/>
            <person name="Venter J.C."/>
            <person name="Wang Z."/>
            <person name="Woodage T."/>
            <person name="Zheng X.H."/>
            <person name="Zhong F."/>
        </authorList>
    </citation>
    <scope>NUCLEOTIDE SEQUENCE [LARGE SCALE GENOMIC DNA]</scope>
    <source>
        <strain>BN</strain>
        <strain evidence="2">Sprague-Dawley</strain>
    </source>
</reference>
<dbReference type="AlphaFoldDB" id="A6KIY6"/>
<gene>
    <name evidence="1" type="ORF">rCG_50870</name>
</gene>
<evidence type="ECO:0000313" key="1">
    <source>
        <dbReference type="EMBL" id="EDL96708.1"/>
    </source>
</evidence>
<sequence>MANRHLVLVTPCKTQLRLRETCHQFLD</sequence>
<evidence type="ECO:0000313" key="2">
    <source>
        <dbReference type="Proteomes" id="UP000234681"/>
    </source>
</evidence>
<dbReference type="Proteomes" id="UP000234681">
    <property type="component" value="Chromosome 19"/>
</dbReference>
<name>A6KIY6_RAT</name>
<dbReference type="EMBL" id="CH474054">
    <property type="protein sequence ID" value="EDL96708.1"/>
    <property type="molecule type" value="Genomic_DNA"/>
</dbReference>
<protein>
    <submittedName>
        <fullName evidence="1">RCG50870</fullName>
    </submittedName>
</protein>
<proteinExistence type="predicted"/>
<organism evidence="1 2">
    <name type="scientific">Rattus norvegicus</name>
    <name type="common">Rat</name>
    <dbReference type="NCBI Taxonomy" id="10116"/>
    <lineage>
        <taxon>Eukaryota</taxon>
        <taxon>Metazoa</taxon>
        <taxon>Chordata</taxon>
        <taxon>Craniata</taxon>
        <taxon>Vertebrata</taxon>
        <taxon>Euteleostomi</taxon>
        <taxon>Mammalia</taxon>
        <taxon>Eutheria</taxon>
        <taxon>Euarchontoglires</taxon>
        <taxon>Glires</taxon>
        <taxon>Rodentia</taxon>
        <taxon>Myomorpha</taxon>
        <taxon>Muroidea</taxon>
        <taxon>Muridae</taxon>
        <taxon>Murinae</taxon>
        <taxon>Rattus</taxon>
    </lineage>
</organism>
<accession>A6KIY6</accession>